<evidence type="ECO:0000256" key="1">
    <source>
        <dbReference type="RuleBase" id="RU004003"/>
    </source>
</evidence>
<feature type="domain" description="Type II/III secretion system secretin-like" evidence="2">
    <location>
        <begin position="515"/>
        <end position="695"/>
    </location>
</feature>
<dbReference type="InterPro" id="IPR011990">
    <property type="entry name" value="TPR-like_helical_dom_sf"/>
</dbReference>
<evidence type="ECO:0000313" key="3">
    <source>
        <dbReference type="EMBL" id="RJP56700.1"/>
    </source>
</evidence>
<dbReference type="PANTHER" id="PTHR30604:SF1">
    <property type="entry name" value="DNA UTILIZATION PROTEIN HOFQ"/>
    <property type="match status" value="1"/>
</dbReference>
<dbReference type="Gene3D" id="3.30.1370.130">
    <property type="match status" value="1"/>
</dbReference>
<dbReference type="PRINTS" id="PR00811">
    <property type="entry name" value="BCTERIALGSPD"/>
</dbReference>
<gene>
    <name evidence="3" type="ORF">C4541_11885</name>
</gene>
<organism evidence="3 4">
    <name type="scientific">Candidatus Auribacter fodinae</name>
    <dbReference type="NCBI Taxonomy" id="2093366"/>
    <lineage>
        <taxon>Bacteria</taxon>
        <taxon>Pseudomonadati</taxon>
        <taxon>Candidatus Auribacterota</taxon>
        <taxon>Candidatus Auribacteria</taxon>
        <taxon>Candidatus Auribacterales</taxon>
        <taxon>Candidatus Auribacteraceae</taxon>
        <taxon>Candidatus Auribacter</taxon>
    </lineage>
</organism>
<dbReference type="Pfam" id="PF00263">
    <property type="entry name" value="Secretin"/>
    <property type="match status" value="1"/>
</dbReference>
<proteinExistence type="inferred from homology"/>
<evidence type="ECO:0000259" key="2">
    <source>
        <dbReference type="Pfam" id="PF00263"/>
    </source>
</evidence>
<evidence type="ECO:0000313" key="4">
    <source>
        <dbReference type="Proteomes" id="UP000266426"/>
    </source>
</evidence>
<dbReference type="PANTHER" id="PTHR30604">
    <property type="entry name" value="PROTEIN TRANSPORT PROTEIN HOFQ"/>
    <property type="match status" value="1"/>
</dbReference>
<dbReference type="Gene3D" id="1.25.40.10">
    <property type="entry name" value="Tetratricopeptide repeat domain"/>
    <property type="match status" value="1"/>
</dbReference>
<dbReference type="InterPro" id="IPR051808">
    <property type="entry name" value="Type_IV_pilus_biogenesis"/>
</dbReference>
<accession>A0A3A4QRQ9</accession>
<dbReference type="InterPro" id="IPR001775">
    <property type="entry name" value="GspD/PilQ"/>
</dbReference>
<name>A0A3A4QRQ9_9BACT</name>
<comment type="caution">
    <text evidence="3">The sequence shown here is derived from an EMBL/GenBank/DDBJ whole genome shotgun (WGS) entry which is preliminary data.</text>
</comment>
<protein>
    <recommendedName>
        <fullName evidence="2">Type II/III secretion system secretin-like domain-containing protein</fullName>
    </recommendedName>
</protein>
<dbReference type="GO" id="GO:0009306">
    <property type="term" value="P:protein secretion"/>
    <property type="evidence" value="ECO:0007669"/>
    <property type="project" value="InterPro"/>
</dbReference>
<dbReference type="InterPro" id="IPR004846">
    <property type="entry name" value="T2SS/T3SS_dom"/>
</dbReference>
<reference evidence="3 4" key="1">
    <citation type="journal article" date="2017" name="ISME J.">
        <title>Energy and carbon metabolisms in a deep terrestrial subsurface fluid microbial community.</title>
        <authorList>
            <person name="Momper L."/>
            <person name="Jungbluth S.P."/>
            <person name="Lee M.D."/>
            <person name="Amend J.P."/>
        </authorList>
    </citation>
    <scope>NUCLEOTIDE SEQUENCE [LARGE SCALE GENOMIC DNA]</scope>
    <source>
        <strain evidence="3">SURF_26</strain>
    </source>
</reference>
<comment type="similarity">
    <text evidence="1">Belongs to the bacterial secretin family.</text>
</comment>
<sequence length="710" mass="79976">MKKMLMIMTVIICWAYLELPVMSQNGEAQKLAEEIAAKKVQQKQELSDWLGKTQKLYDDGEYSDALSECEEMLEKYPSSKDAQKLYEMCKVKQQALLTADLVARKKRDMSRVMKDLDNEFIYMFRRPDERDLEREEWIEKMLALVKDFWNVGQYQDAIDVCDTIIERFPPDVKSRVRINELLEDMRRYAEEDSDIVERERILAVRKAWLSPEKSREKIEEDDVKDNIQDNIISDDKQKLLAKANRIIPEINFTNAHLRDVIQYLSRVSAVNIILDETSFASGTDTTAEIDDRITISLKNIPLLEALKYILITKGMEFRVEDHAIWIAKSVEDVEMLTRMYQLPVGNGVQRVLTYEGTSQQDNISGGTTIETGGDITQLLREAVPFPPGAKLFLDPRTSTLIVTNTVANHSLIEEVLKSIAKAPIQVQIEAKFVQIRQTDMNELGFEFFLTEDWQVDGQSPTVLSSTTDATYGQYAGATDSASYGFTRGLRFGSDSSVLRLSGILTDPEFSTILHALSQNEITDVISAPKVTTINGQQAIIKDVEEIIYPLEFTVTQATYNDDGDAVTPSVVTVGDFQTRKIGIVLSVTPDVGSDNKTITLSIMPEVSSVNTWINYGSDQAPINVPHFDSENLVTTVIINDGETVVMGGLIRDAVTKTKDKIPMLGDIPYIGRAFRSEREETVKTNLLVFVTAKIITPSGNEYKDVVANTR</sequence>
<dbReference type="AlphaFoldDB" id="A0A3A4QRQ9"/>
<dbReference type="Proteomes" id="UP000266426">
    <property type="component" value="Unassembled WGS sequence"/>
</dbReference>
<dbReference type="EMBL" id="QZJZ01000092">
    <property type="protein sequence ID" value="RJP56700.1"/>
    <property type="molecule type" value="Genomic_DNA"/>
</dbReference>